<accession>K9TCG9</accession>
<feature type="region of interest" description="Disordered" evidence="1">
    <location>
        <begin position="1"/>
        <end position="26"/>
    </location>
</feature>
<keyword evidence="3" id="KW-1185">Reference proteome</keyword>
<proteinExistence type="predicted"/>
<dbReference type="KEGG" id="oac:Oscil6304_0854"/>
<dbReference type="AlphaFoldDB" id="K9TCG9"/>
<protein>
    <submittedName>
        <fullName evidence="2">Uncharacterized protein</fullName>
    </submittedName>
</protein>
<dbReference type="HOGENOM" id="CLU_2918182_0_0_3"/>
<dbReference type="InParanoid" id="K9TCG9"/>
<name>K9TCG9_9CYAN</name>
<sequence length="61" mass="6237">MLPNNQSDLSPNPSPKRGGALRIPFPAPPSLLGKGAGGLGLFCLTTSRTSPQTPPLRGEGL</sequence>
<feature type="compositionally biased region" description="Polar residues" evidence="1">
    <location>
        <begin position="1"/>
        <end position="11"/>
    </location>
</feature>
<evidence type="ECO:0000313" key="2">
    <source>
        <dbReference type="EMBL" id="AFY80587.1"/>
    </source>
</evidence>
<evidence type="ECO:0000256" key="1">
    <source>
        <dbReference type="SAM" id="MobiDB-lite"/>
    </source>
</evidence>
<organism evidence="2 3">
    <name type="scientific">Oscillatoria acuminata PCC 6304</name>
    <dbReference type="NCBI Taxonomy" id="56110"/>
    <lineage>
        <taxon>Bacteria</taxon>
        <taxon>Bacillati</taxon>
        <taxon>Cyanobacteriota</taxon>
        <taxon>Cyanophyceae</taxon>
        <taxon>Oscillatoriophycideae</taxon>
        <taxon>Oscillatoriales</taxon>
        <taxon>Oscillatoriaceae</taxon>
        <taxon>Oscillatoria</taxon>
    </lineage>
</organism>
<dbReference type="EMBL" id="CP003607">
    <property type="protein sequence ID" value="AFY80587.1"/>
    <property type="molecule type" value="Genomic_DNA"/>
</dbReference>
<dbReference type="Proteomes" id="UP000010367">
    <property type="component" value="Chromosome"/>
</dbReference>
<reference evidence="2 3" key="1">
    <citation type="submission" date="2012-06" db="EMBL/GenBank/DDBJ databases">
        <title>Finished chromosome of genome of Oscillatoria acuminata PCC 6304.</title>
        <authorList>
            <consortium name="US DOE Joint Genome Institute"/>
            <person name="Gugger M."/>
            <person name="Coursin T."/>
            <person name="Rippka R."/>
            <person name="Tandeau De Marsac N."/>
            <person name="Huntemann M."/>
            <person name="Wei C.-L."/>
            <person name="Han J."/>
            <person name="Detter J.C."/>
            <person name="Han C."/>
            <person name="Tapia R."/>
            <person name="Davenport K."/>
            <person name="Daligault H."/>
            <person name="Erkkila T."/>
            <person name="Gu W."/>
            <person name="Munk A.C.C."/>
            <person name="Teshima H."/>
            <person name="Xu Y."/>
            <person name="Chain P."/>
            <person name="Chen A."/>
            <person name="Krypides N."/>
            <person name="Mavromatis K."/>
            <person name="Markowitz V."/>
            <person name="Szeto E."/>
            <person name="Ivanova N."/>
            <person name="Mikhailova N."/>
            <person name="Ovchinnikova G."/>
            <person name="Pagani I."/>
            <person name="Pati A."/>
            <person name="Goodwin L."/>
            <person name="Peters L."/>
            <person name="Pitluck S."/>
            <person name="Woyke T."/>
            <person name="Kerfeld C."/>
        </authorList>
    </citation>
    <scope>NUCLEOTIDE SEQUENCE [LARGE SCALE GENOMIC DNA]</scope>
    <source>
        <strain evidence="2 3">PCC 6304</strain>
    </source>
</reference>
<gene>
    <name evidence="2" type="ORF">Oscil6304_0854</name>
</gene>
<evidence type="ECO:0000313" key="3">
    <source>
        <dbReference type="Proteomes" id="UP000010367"/>
    </source>
</evidence>